<comment type="caution">
    <text evidence="1">The sequence shown here is derived from an EMBL/GenBank/DDBJ whole genome shotgun (WGS) entry which is preliminary data.</text>
</comment>
<dbReference type="SUPFAM" id="SSF46689">
    <property type="entry name" value="Homeodomain-like"/>
    <property type="match status" value="1"/>
</dbReference>
<dbReference type="InterPro" id="IPR009057">
    <property type="entry name" value="Homeodomain-like_sf"/>
</dbReference>
<dbReference type="OrthoDB" id="836882at2"/>
<gene>
    <name evidence="1" type="ORF">DCO56_04590</name>
</gene>
<keyword evidence="2" id="KW-1185">Reference proteome</keyword>
<evidence type="ECO:0000313" key="1">
    <source>
        <dbReference type="EMBL" id="PUV26238.1"/>
    </source>
</evidence>
<dbReference type="Gene3D" id="1.10.357.10">
    <property type="entry name" value="Tetracycline Repressor, domain 2"/>
    <property type="match status" value="1"/>
</dbReference>
<name>A0A363NZX3_9SPHI</name>
<dbReference type="AlphaFoldDB" id="A0A363NZX3"/>
<dbReference type="RefSeq" id="WP_108632526.1">
    <property type="nucleotide sequence ID" value="NZ_DAMCKI010000011.1"/>
</dbReference>
<dbReference type="Proteomes" id="UP000250831">
    <property type="component" value="Unassembled WGS sequence"/>
</dbReference>
<proteinExistence type="predicted"/>
<accession>A0A363NZX3</accession>
<protein>
    <recommendedName>
        <fullName evidence="3">TetR/AcrR family transcriptional regulator</fullName>
    </recommendedName>
</protein>
<evidence type="ECO:0000313" key="2">
    <source>
        <dbReference type="Proteomes" id="UP000250831"/>
    </source>
</evidence>
<sequence length="154" mass="17894">MVATKDFILRAIEDSKPVFLNQGFQKAKVVDILTSTKISKAKFFRYFGGMIGIMELTIYHELSQCYRLIALKIQHTKNREELLGNIIAMRKKLVAGNPILKQYFATKDFFSTRLEPLKKAIKQNEGDLLQGFLEKYFFSEPDITYFKYCITKDS</sequence>
<dbReference type="EMBL" id="QCXX01000001">
    <property type="protein sequence ID" value="PUV26238.1"/>
    <property type="molecule type" value="Genomic_DNA"/>
</dbReference>
<evidence type="ECO:0008006" key="3">
    <source>
        <dbReference type="Google" id="ProtNLM"/>
    </source>
</evidence>
<reference evidence="1 2" key="1">
    <citation type="submission" date="2018-04" db="EMBL/GenBank/DDBJ databases">
        <title>Sphingobacterium sp. M46 Genome.</title>
        <authorList>
            <person name="Cheng J."/>
            <person name="Li Y."/>
        </authorList>
    </citation>
    <scope>NUCLEOTIDE SEQUENCE [LARGE SCALE GENOMIC DNA]</scope>
    <source>
        <strain evidence="1 2">M46</strain>
    </source>
</reference>
<organism evidence="1 2">
    <name type="scientific">Sphingobacterium athyrii</name>
    <dbReference type="NCBI Taxonomy" id="2152717"/>
    <lineage>
        <taxon>Bacteria</taxon>
        <taxon>Pseudomonadati</taxon>
        <taxon>Bacteroidota</taxon>
        <taxon>Sphingobacteriia</taxon>
        <taxon>Sphingobacteriales</taxon>
        <taxon>Sphingobacteriaceae</taxon>
        <taxon>Sphingobacterium</taxon>
    </lineage>
</organism>